<dbReference type="Pfam" id="PF08238">
    <property type="entry name" value="Sel1"/>
    <property type="match status" value="5"/>
</dbReference>
<dbReference type="EMBL" id="KV453843">
    <property type="protein sequence ID" value="ODV88778.1"/>
    <property type="molecule type" value="Genomic_DNA"/>
</dbReference>
<dbReference type="OrthoDB" id="272077at2759"/>
<keyword evidence="3" id="KW-1185">Reference proteome</keyword>
<dbReference type="InterPro" id="IPR006597">
    <property type="entry name" value="Sel1-like"/>
</dbReference>
<dbReference type="InterPro" id="IPR011990">
    <property type="entry name" value="TPR-like_helical_dom_sf"/>
</dbReference>
<dbReference type="PANTHER" id="PTHR46430:SF3">
    <property type="entry name" value="ACTIVATOR OF C KINASE PROTEIN 1"/>
    <property type="match status" value="1"/>
</dbReference>
<dbReference type="Gene3D" id="1.25.40.10">
    <property type="entry name" value="Tetratricopeptide repeat domain"/>
    <property type="match status" value="2"/>
</dbReference>
<gene>
    <name evidence="2" type="ORF">CANCADRAFT_16854</name>
</gene>
<name>A0A1E4TAU8_9ASCO</name>
<evidence type="ECO:0000313" key="2">
    <source>
        <dbReference type="EMBL" id="ODV88778.1"/>
    </source>
</evidence>
<evidence type="ECO:0000313" key="3">
    <source>
        <dbReference type="Proteomes" id="UP000095023"/>
    </source>
</evidence>
<dbReference type="AlphaFoldDB" id="A0A1E4TAU8"/>
<evidence type="ECO:0000256" key="1">
    <source>
        <dbReference type="ARBA" id="ARBA00022737"/>
    </source>
</evidence>
<accession>A0A1E4TAU8</accession>
<feature type="non-terminal residue" evidence="2">
    <location>
        <position position="1"/>
    </location>
</feature>
<dbReference type="Proteomes" id="UP000095023">
    <property type="component" value="Unassembled WGS sequence"/>
</dbReference>
<dbReference type="SUPFAM" id="SSF81901">
    <property type="entry name" value="HCP-like"/>
    <property type="match status" value="1"/>
</dbReference>
<reference evidence="3" key="1">
    <citation type="submission" date="2016-02" db="EMBL/GenBank/DDBJ databases">
        <title>Comparative genomics of biotechnologically important yeasts.</title>
        <authorList>
            <consortium name="DOE Joint Genome Institute"/>
            <person name="Riley R."/>
            <person name="Haridas S."/>
            <person name="Wolfe K.H."/>
            <person name="Lopes M.R."/>
            <person name="Hittinger C.T."/>
            <person name="Goker M."/>
            <person name="Salamov A."/>
            <person name="Wisecaver J."/>
            <person name="Long T.M."/>
            <person name="Aerts A.L."/>
            <person name="Barry K."/>
            <person name="Choi C."/>
            <person name="Clum A."/>
            <person name="Coughlan A.Y."/>
            <person name="Deshpande S."/>
            <person name="Douglass A.P."/>
            <person name="Hanson S.J."/>
            <person name="Klenk H.-P."/>
            <person name="Labutti K."/>
            <person name="Lapidus A."/>
            <person name="Lindquist E."/>
            <person name="Lipzen A."/>
            <person name="Meier-Kolthoff J.P."/>
            <person name="Ohm R.A."/>
            <person name="Otillar R.P."/>
            <person name="Pangilinan J."/>
            <person name="Peng Y."/>
            <person name="Rokas A."/>
            <person name="Rosa C.A."/>
            <person name="Scheuner C."/>
            <person name="Sibirny A.A."/>
            <person name="Slot J.C."/>
            <person name="Stielow J.B."/>
            <person name="Sun H."/>
            <person name="Kurtzman C.P."/>
            <person name="Blackwell M."/>
            <person name="Jeffries T.W."/>
            <person name="Grigoriev I.V."/>
        </authorList>
    </citation>
    <scope>NUCLEOTIDE SEQUENCE [LARGE SCALE GENOMIC DNA]</scope>
    <source>
        <strain evidence="3">NRRL Y-17796</strain>
    </source>
</reference>
<dbReference type="PANTHER" id="PTHR46430">
    <property type="entry name" value="PROTEIN SKT5-RELATED"/>
    <property type="match status" value="1"/>
</dbReference>
<feature type="non-terminal residue" evidence="2">
    <location>
        <position position="206"/>
    </location>
</feature>
<proteinExistence type="predicted"/>
<organism evidence="2 3">
    <name type="scientific">Tortispora caseinolytica NRRL Y-17796</name>
    <dbReference type="NCBI Taxonomy" id="767744"/>
    <lineage>
        <taxon>Eukaryota</taxon>
        <taxon>Fungi</taxon>
        <taxon>Dikarya</taxon>
        <taxon>Ascomycota</taxon>
        <taxon>Saccharomycotina</taxon>
        <taxon>Trigonopsidomycetes</taxon>
        <taxon>Trigonopsidales</taxon>
        <taxon>Trigonopsidaceae</taxon>
        <taxon>Tortispora</taxon>
    </lineage>
</organism>
<sequence length="206" mass="22758">AAMYKLGIINLRGMNGETQNVVEGIQWLKRAASLADKENPHALHELGLLYEGAVNGNCDPAISNVLRGDPKLSFDYFAAAAKLDYSPAHFKLGSIYEYGLLGCPIDARLSLAWYSRGAQKRDPDCELALSGWYLTGAEGILQQSDKEAYLWARKAAEKGLSKAEYAMGYFSEVGIGAKESLDEARRWYYKAASQNHSKAIEKLQEL</sequence>
<protein>
    <recommendedName>
        <fullName evidence="4">HCP-like protein</fullName>
    </recommendedName>
</protein>
<keyword evidence="1" id="KW-0677">Repeat</keyword>
<evidence type="ECO:0008006" key="4">
    <source>
        <dbReference type="Google" id="ProtNLM"/>
    </source>
</evidence>
<dbReference type="InterPro" id="IPR051726">
    <property type="entry name" value="Chitin_Synth_Reg"/>
</dbReference>
<dbReference type="SMART" id="SM00671">
    <property type="entry name" value="SEL1"/>
    <property type="match status" value="5"/>
</dbReference>